<sequence length="1000" mass="107664">MSTGICMPVLMSVAGPMVPGIGGGCVDREASVVELMKAMGLSPEAVERVSRLWGKSAARHGGRTHLLLGHLLDTAAVAGVMWDRYVSAALRRRLDEISGGRGRLWLMWVCGIHDCGKACPAFQAMDAAEAAPVLAAGLTWGRLPANGPKRWRHDVAGAVLLTPRLVAEWGGEEAAGWVWPLVAGHHGTFPSAAALSPPRGAQGRGAAWEEAQRAVVDVFTRAVGFEDLADVRPVGSLRKAEQLALSGLIVMADWIASDSSQFPGLADAGLISFAEAQRRAEAAWERLRLRGGWRDLALPQNPLDPLTRRLGVQPRASQRELVERAWSMPVPGLLVAEAPMGEGKTKAALAAAEVLAARFGLDGVFVAMPTQATSDPMYEQVLQWVRTFDAELESQVALLHGRRRFNTWWRAIWDGKPRPDGEGFGCGDEGHHDATGLADDDFGAIDEDAEYGMAPARPSTEQAGADGPAYWFLGDKRGLLTAFAVGTVDHLLHAATRTRHVMLRFAGLAGKVVVVDEVHAADVYMRQFLVEALRWLGQAGVPVVLLSATLPPAQRQRFVDAYLSGVLGTADVHKYVPEPAGYPCVTVAYGVGGRAVAETSRQAVPSWRESTPVRLSWLPDTDPAGTRVAAAVREAVADGGVALVVVNQVARAQAIYRDLRDGGFDGVLHLLHARLCAAHRADRTAKCLRLMGPQADDDRPQRMVVVATQLAEQSFDVDADVLITDLAPTDLLLQRIGRLHRHSGTPRPAAHQMPRVMVTGAAPGRDGAPRFLRASELIYGQWSLLRAATLVTEAAGTLTAADAGGPAAQGWSIPADVPDLVARAYGTAGICPAGWNEAGAWEQWQAKERARETRAEEYLLCRRREWAFPTLEGLHYAGSRAASEEQLDAVVRDGDPTVEVVVIRRSSGGYRAVDGTWLGVHGEVDDDEVTDRLMGGTLRLPSRLTDAAQAELGPLAGWAGRPWLRYRSALVLEEDGTRLLGADRVSYDDVLGLVIEREPR</sequence>
<dbReference type="EC" id="3.1.-.-" evidence="11"/>
<dbReference type="PROSITE" id="PS51643">
    <property type="entry name" value="HD_CAS3"/>
    <property type="match status" value="1"/>
</dbReference>
<dbReference type="Pfam" id="PF22590">
    <property type="entry name" value="Cas3-like_C_2"/>
    <property type="match status" value="1"/>
</dbReference>
<dbReference type="EC" id="3.6.4.-" evidence="11"/>
<accession>A0A7W9TLM6</accession>
<dbReference type="SUPFAM" id="SSF52540">
    <property type="entry name" value="P-loop containing nucleoside triphosphate hydrolases"/>
    <property type="match status" value="1"/>
</dbReference>
<dbReference type="InterPro" id="IPR041372">
    <property type="entry name" value="Cas3_C"/>
</dbReference>
<keyword evidence="11" id="KW-0255">Endonuclease</keyword>
<dbReference type="InterPro" id="IPR050547">
    <property type="entry name" value="DEAD_box_RNA_helicases"/>
</dbReference>
<keyword evidence="8" id="KW-0067">ATP-binding</keyword>
<dbReference type="GO" id="GO:0003724">
    <property type="term" value="F:RNA helicase activity"/>
    <property type="evidence" value="ECO:0007669"/>
    <property type="project" value="TreeGrafter"/>
</dbReference>
<dbReference type="Gene3D" id="1.10.3210.30">
    <property type="match status" value="1"/>
</dbReference>
<keyword evidence="9" id="KW-0051">Antiviral defense</keyword>
<dbReference type="CDD" id="cd09641">
    <property type="entry name" value="Cas3''_I"/>
    <property type="match status" value="1"/>
</dbReference>
<dbReference type="InterPro" id="IPR038257">
    <property type="entry name" value="CRISPR-assoc_Cas3_HD_sf"/>
</dbReference>
<evidence type="ECO:0000256" key="6">
    <source>
        <dbReference type="ARBA" id="ARBA00022801"/>
    </source>
</evidence>
<dbReference type="GO" id="GO:0005524">
    <property type="term" value="F:ATP binding"/>
    <property type="evidence" value="ECO:0007669"/>
    <property type="project" value="UniProtKB-KW"/>
</dbReference>
<name>A0A7W9TLM6_9ACTN</name>
<gene>
    <name evidence="11" type="ORF">HNR57_007583</name>
</gene>
<evidence type="ECO:0000256" key="8">
    <source>
        <dbReference type="ARBA" id="ARBA00022840"/>
    </source>
</evidence>
<dbReference type="GO" id="GO:0003723">
    <property type="term" value="F:RNA binding"/>
    <property type="evidence" value="ECO:0007669"/>
    <property type="project" value="TreeGrafter"/>
</dbReference>
<comment type="similarity">
    <text evidence="2">In the central section; belongs to the CRISPR-associated helicase Cas3 family.</text>
</comment>
<dbReference type="PANTHER" id="PTHR47963">
    <property type="entry name" value="DEAD-BOX ATP-DEPENDENT RNA HELICASE 47, MITOCHONDRIAL"/>
    <property type="match status" value="1"/>
</dbReference>
<dbReference type="Proteomes" id="UP000591537">
    <property type="component" value="Unassembled WGS sequence"/>
</dbReference>
<dbReference type="InterPro" id="IPR006474">
    <property type="entry name" value="Helicase_Cas3_CRISPR-ass_core"/>
</dbReference>
<dbReference type="AlphaFoldDB" id="A0A7W9TLM6"/>
<dbReference type="Pfam" id="PF18019">
    <property type="entry name" value="Cas3_HD"/>
    <property type="match status" value="1"/>
</dbReference>
<organism evidence="11 12">
    <name type="scientific">Streptomyces paradoxus</name>
    <dbReference type="NCBI Taxonomy" id="66375"/>
    <lineage>
        <taxon>Bacteria</taxon>
        <taxon>Bacillati</taxon>
        <taxon>Actinomycetota</taxon>
        <taxon>Actinomycetes</taxon>
        <taxon>Kitasatosporales</taxon>
        <taxon>Streptomycetaceae</taxon>
        <taxon>Streptomyces</taxon>
    </lineage>
</organism>
<dbReference type="NCBIfam" id="TIGR01596">
    <property type="entry name" value="cas3_HD"/>
    <property type="match status" value="1"/>
</dbReference>
<dbReference type="Pfam" id="PF18395">
    <property type="entry name" value="Cas3_C"/>
    <property type="match status" value="1"/>
</dbReference>
<dbReference type="InterPro" id="IPR027417">
    <property type="entry name" value="P-loop_NTPase"/>
</dbReference>
<keyword evidence="3" id="KW-0540">Nuclease</keyword>
<feature type="domain" description="HD Cas3-type" evidence="10">
    <location>
        <begin position="60"/>
        <end position="255"/>
    </location>
</feature>
<keyword evidence="6 11" id="KW-0378">Hydrolase</keyword>
<evidence type="ECO:0000256" key="1">
    <source>
        <dbReference type="ARBA" id="ARBA00006847"/>
    </source>
</evidence>
<proteinExistence type="inferred from homology"/>
<dbReference type="RefSeq" id="WP_425583478.1">
    <property type="nucleotide sequence ID" value="NZ_BAAARS010000019.1"/>
</dbReference>
<comment type="similarity">
    <text evidence="1">In the N-terminal section; belongs to the CRISPR-associated nuclease Cas3-HD family.</text>
</comment>
<comment type="caution">
    <text evidence="11">The sequence shown here is derived from an EMBL/GenBank/DDBJ whole genome shotgun (WGS) entry which is preliminary data.</text>
</comment>
<evidence type="ECO:0000313" key="11">
    <source>
        <dbReference type="EMBL" id="MBB6081632.1"/>
    </source>
</evidence>
<protein>
    <submittedName>
        <fullName evidence="11">CRISPR-associated endonuclease/helicase Cas3</fullName>
        <ecNumber evidence="11">3.1.-.-</ecNumber>
        <ecNumber evidence="11">3.6.4.-</ecNumber>
    </submittedName>
</protein>
<keyword evidence="12" id="KW-1185">Reference proteome</keyword>
<evidence type="ECO:0000259" key="10">
    <source>
        <dbReference type="PROSITE" id="PS51643"/>
    </source>
</evidence>
<dbReference type="GO" id="GO:0016787">
    <property type="term" value="F:hydrolase activity"/>
    <property type="evidence" value="ECO:0007669"/>
    <property type="project" value="UniProtKB-KW"/>
</dbReference>
<dbReference type="InterPro" id="IPR054712">
    <property type="entry name" value="Cas3-like_dom"/>
</dbReference>
<dbReference type="NCBIfam" id="TIGR01587">
    <property type="entry name" value="cas3_core"/>
    <property type="match status" value="1"/>
</dbReference>
<dbReference type="EMBL" id="JACHGV010000020">
    <property type="protein sequence ID" value="MBB6081632.1"/>
    <property type="molecule type" value="Genomic_DNA"/>
</dbReference>
<evidence type="ECO:0000256" key="4">
    <source>
        <dbReference type="ARBA" id="ARBA00022723"/>
    </source>
</evidence>
<dbReference type="CDD" id="cd17930">
    <property type="entry name" value="DEXHc_cas3"/>
    <property type="match status" value="1"/>
</dbReference>
<dbReference type="GO" id="GO:0051607">
    <property type="term" value="P:defense response to virus"/>
    <property type="evidence" value="ECO:0007669"/>
    <property type="project" value="UniProtKB-KW"/>
</dbReference>
<evidence type="ECO:0000256" key="5">
    <source>
        <dbReference type="ARBA" id="ARBA00022741"/>
    </source>
</evidence>
<keyword evidence="4" id="KW-0479">Metal-binding</keyword>
<evidence type="ECO:0000313" key="12">
    <source>
        <dbReference type="Proteomes" id="UP000591537"/>
    </source>
</evidence>
<keyword evidence="5" id="KW-0547">Nucleotide-binding</keyword>
<dbReference type="PANTHER" id="PTHR47963:SF9">
    <property type="entry name" value="CRISPR-ASSOCIATED ENDONUCLEASE_HELICASE CAS3"/>
    <property type="match status" value="1"/>
</dbReference>
<evidence type="ECO:0000256" key="2">
    <source>
        <dbReference type="ARBA" id="ARBA00009046"/>
    </source>
</evidence>
<dbReference type="GO" id="GO:0004519">
    <property type="term" value="F:endonuclease activity"/>
    <property type="evidence" value="ECO:0007669"/>
    <property type="project" value="UniProtKB-KW"/>
</dbReference>
<evidence type="ECO:0000256" key="7">
    <source>
        <dbReference type="ARBA" id="ARBA00022806"/>
    </source>
</evidence>
<dbReference type="InterPro" id="IPR006483">
    <property type="entry name" value="CRISPR-assoc_Cas3_HD"/>
</dbReference>
<reference evidence="11 12" key="1">
    <citation type="submission" date="2020-08" db="EMBL/GenBank/DDBJ databases">
        <title>Genomic Encyclopedia of Type Strains, Phase IV (KMG-IV): sequencing the most valuable type-strain genomes for metagenomic binning, comparative biology and taxonomic classification.</title>
        <authorList>
            <person name="Goeker M."/>
        </authorList>
    </citation>
    <scope>NUCLEOTIDE SEQUENCE [LARGE SCALE GENOMIC DNA]</scope>
    <source>
        <strain evidence="11 12">DSM 43350</strain>
    </source>
</reference>
<dbReference type="GO" id="GO:0046872">
    <property type="term" value="F:metal ion binding"/>
    <property type="evidence" value="ECO:0007669"/>
    <property type="project" value="UniProtKB-KW"/>
</dbReference>
<dbReference type="Gene3D" id="3.40.50.300">
    <property type="entry name" value="P-loop containing nucleotide triphosphate hydrolases"/>
    <property type="match status" value="2"/>
</dbReference>
<evidence type="ECO:0000256" key="9">
    <source>
        <dbReference type="ARBA" id="ARBA00023118"/>
    </source>
</evidence>
<evidence type="ECO:0000256" key="3">
    <source>
        <dbReference type="ARBA" id="ARBA00022722"/>
    </source>
</evidence>
<keyword evidence="7 11" id="KW-0347">Helicase</keyword>